<dbReference type="WBParaSite" id="Hba_15836">
    <property type="protein sequence ID" value="Hba_15836"/>
    <property type="gene ID" value="Hba_15836"/>
</dbReference>
<feature type="compositionally biased region" description="Pro residues" evidence="1">
    <location>
        <begin position="54"/>
        <end position="75"/>
    </location>
</feature>
<evidence type="ECO:0000313" key="3">
    <source>
        <dbReference type="WBParaSite" id="Hba_15836"/>
    </source>
</evidence>
<name>A0A1I7XDQ4_HETBA</name>
<feature type="compositionally biased region" description="Low complexity" evidence="1">
    <location>
        <begin position="23"/>
        <end position="38"/>
    </location>
</feature>
<evidence type="ECO:0000313" key="2">
    <source>
        <dbReference type="Proteomes" id="UP000095283"/>
    </source>
</evidence>
<dbReference type="AlphaFoldDB" id="A0A1I7XDQ4"/>
<reference evidence="3" key="1">
    <citation type="submission" date="2016-11" db="UniProtKB">
        <authorList>
            <consortium name="WormBaseParasite"/>
        </authorList>
    </citation>
    <scope>IDENTIFICATION</scope>
</reference>
<keyword evidence="2" id="KW-1185">Reference proteome</keyword>
<organism evidence="2 3">
    <name type="scientific">Heterorhabditis bacteriophora</name>
    <name type="common">Entomopathogenic nematode worm</name>
    <dbReference type="NCBI Taxonomy" id="37862"/>
    <lineage>
        <taxon>Eukaryota</taxon>
        <taxon>Metazoa</taxon>
        <taxon>Ecdysozoa</taxon>
        <taxon>Nematoda</taxon>
        <taxon>Chromadorea</taxon>
        <taxon>Rhabditida</taxon>
        <taxon>Rhabditina</taxon>
        <taxon>Rhabditomorpha</taxon>
        <taxon>Strongyloidea</taxon>
        <taxon>Heterorhabditidae</taxon>
        <taxon>Heterorhabditis</taxon>
    </lineage>
</organism>
<proteinExistence type="predicted"/>
<protein>
    <submittedName>
        <fullName evidence="3">WH2 domain-containing protein</fullName>
    </submittedName>
</protein>
<sequence>MLRSEASSESTTPIPLVPPPVPRRNSAALSSSSISRPPFSCPLTLPSTSMVSAGPPPTVPPPELPKRPPPIPPRPQLSAQESLNDSNKTRKESTDSTMEVKVPPNTLLVGKVEPLKVPITSTEPTRHYIYQDLICELVFYNITFQGRKLLFIFFSDFKHVYSYMCRIIIIKVDKVHMHKFYTKKADQICYAVLCVFSFAAAGHKKPE</sequence>
<feature type="region of interest" description="Disordered" evidence="1">
    <location>
        <begin position="1"/>
        <end position="99"/>
    </location>
</feature>
<accession>A0A1I7XDQ4</accession>
<feature type="compositionally biased region" description="Polar residues" evidence="1">
    <location>
        <begin position="77"/>
        <end position="86"/>
    </location>
</feature>
<dbReference type="Proteomes" id="UP000095283">
    <property type="component" value="Unplaced"/>
</dbReference>
<feature type="compositionally biased region" description="Polar residues" evidence="1">
    <location>
        <begin position="1"/>
        <end position="12"/>
    </location>
</feature>
<evidence type="ECO:0000256" key="1">
    <source>
        <dbReference type="SAM" id="MobiDB-lite"/>
    </source>
</evidence>